<evidence type="ECO:0000313" key="3">
    <source>
        <dbReference type="EMBL" id="GGN65427.1"/>
    </source>
</evidence>
<dbReference type="GO" id="GO:0030435">
    <property type="term" value="P:sporulation resulting in formation of a cellular spore"/>
    <property type="evidence" value="ECO:0007669"/>
    <property type="project" value="InterPro"/>
</dbReference>
<reference evidence="3" key="1">
    <citation type="journal article" date="2014" name="Int. J. Syst. Evol. Microbiol.">
        <title>Complete genome sequence of Corynebacterium casei LMG S-19264T (=DSM 44701T), isolated from a smear-ripened cheese.</title>
        <authorList>
            <consortium name="US DOE Joint Genome Institute (JGI-PGF)"/>
            <person name="Walter F."/>
            <person name="Albersmeier A."/>
            <person name="Kalinowski J."/>
            <person name="Ruckert C."/>
        </authorList>
    </citation>
    <scope>NUCLEOTIDE SEQUENCE</scope>
    <source>
        <strain evidence="3">JCM 17251</strain>
    </source>
</reference>
<dbReference type="InterPro" id="IPR014247">
    <property type="entry name" value="Spore_lipoprot_YhcN/YlaJ"/>
</dbReference>
<dbReference type="Proteomes" id="UP000624041">
    <property type="component" value="Unassembled WGS sequence"/>
</dbReference>
<dbReference type="InterPro" id="IPR019076">
    <property type="entry name" value="Spore_lipoprot_YhcN/YlaJ-like"/>
</dbReference>
<accession>A0A917Y3Q2</accession>
<comment type="caution">
    <text evidence="3">The sequence shown here is derived from an EMBL/GenBank/DDBJ whole genome shotgun (WGS) entry which is preliminary data.</text>
</comment>
<proteinExistence type="predicted"/>
<organism evidence="3 4">
    <name type="scientific">Oceanobacillus indicireducens</name>
    <dbReference type="NCBI Taxonomy" id="1004261"/>
    <lineage>
        <taxon>Bacteria</taxon>
        <taxon>Bacillati</taxon>
        <taxon>Bacillota</taxon>
        <taxon>Bacilli</taxon>
        <taxon>Bacillales</taxon>
        <taxon>Bacillaceae</taxon>
        <taxon>Oceanobacillus</taxon>
    </lineage>
</organism>
<dbReference type="Pfam" id="PF09580">
    <property type="entry name" value="Spore_YhcN_YlaJ"/>
    <property type="match status" value="1"/>
</dbReference>
<dbReference type="AlphaFoldDB" id="A0A917Y3Q2"/>
<keyword evidence="2" id="KW-0732">Signal</keyword>
<keyword evidence="3" id="KW-0449">Lipoprotein</keyword>
<dbReference type="NCBIfam" id="TIGR02898">
    <property type="entry name" value="spore_YhcN_YlaJ"/>
    <property type="match status" value="1"/>
</dbReference>
<reference evidence="3" key="2">
    <citation type="submission" date="2020-09" db="EMBL/GenBank/DDBJ databases">
        <authorList>
            <person name="Sun Q."/>
            <person name="Ohkuma M."/>
        </authorList>
    </citation>
    <scope>NUCLEOTIDE SEQUENCE</scope>
    <source>
        <strain evidence="3">JCM 17251</strain>
    </source>
</reference>
<feature type="region of interest" description="Disordered" evidence="1">
    <location>
        <begin position="22"/>
        <end position="111"/>
    </location>
</feature>
<name>A0A917Y3Q2_9BACI</name>
<protein>
    <submittedName>
        <fullName evidence="3">Lipoprotein YhcN</fullName>
    </submittedName>
</protein>
<evidence type="ECO:0000256" key="1">
    <source>
        <dbReference type="SAM" id="MobiDB-lite"/>
    </source>
</evidence>
<feature type="compositionally biased region" description="Basic and acidic residues" evidence="1">
    <location>
        <begin position="48"/>
        <end position="111"/>
    </location>
</feature>
<evidence type="ECO:0000256" key="2">
    <source>
        <dbReference type="SAM" id="SignalP"/>
    </source>
</evidence>
<feature type="signal peptide" evidence="2">
    <location>
        <begin position="1"/>
        <end position="25"/>
    </location>
</feature>
<gene>
    <name evidence="3" type="primary">yhcN</name>
    <name evidence="3" type="ORF">GCM10007971_34240</name>
</gene>
<evidence type="ECO:0000313" key="4">
    <source>
        <dbReference type="Proteomes" id="UP000624041"/>
    </source>
</evidence>
<dbReference type="RefSeq" id="WP_188859148.1">
    <property type="nucleotide sequence ID" value="NZ_BMOS01000037.1"/>
</dbReference>
<keyword evidence="4" id="KW-1185">Reference proteome</keyword>
<feature type="compositionally biased region" description="Polar residues" evidence="1">
    <location>
        <begin position="22"/>
        <end position="41"/>
    </location>
</feature>
<dbReference type="PROSITE" id="PS51257">
    <property type="entry name" value="PROKAR_LIPOPROTEIN"/>
    <property type="match status" value="1"/>
</dbReference>
<feature type="chain" id="PRO_5038744543" evidence="2">
    <location>
        <begin position="26"/>
        <end position="237"/>
    </location>
</feature>
<sequence>MKWKLLSIFAVLVLALIACQGGNNAERGTNNPNVNPTTYRNTGDGVANDDRDYVMERNADRNQNRDNRGRDDNLARNDENRVTDDNYNWGRDDNGVGDDNRRNDGNDGDSRYEVAEEAADKITNEIDEIDNAYVLTMRNNAYVAADLDIDRENRTENRNQNNGYDNDELSDEIKDRIGDIVRSVDEDIDNVYVSTNPDFLDLTTNYADDMNQGRPIGGFFDQIGTMLDRLFPENAGR</sequence>
<dbReference type="EMBL" id="BMOS01000037">
    <property type="protein sequence ID" value="GGN65427.1"/>
    <property type="molecule type" value="Genomic_DNA"/>
</dbReference>